<evidence type="ECO:0000256" key="7">
    <source>
        <dbReference type="ARBA" id="ARBA00022737"/>
    </source>
</evidence>
<dbReference type="InterPro" id="IPR011001">
    <property type="entry name" value="Saposin-like"/>
</dbReference>
<evidence type="ECO:0000256" key="4">
    <source>
        <dbReference type="ARBA" id="ARBA00022525"/>
    </source>
</evidence>
<evidence type="ECO:0000256" key="13">
    <source>
        <dbReference type="SAM" id="SignalP"/>
    </source>
</evidence>
<dbReference type="SUPFAM" id="SSF47862">
    <property type="entry name" value="Saposin"/>
    <property type="match status" value="2"/>
</dbReference>
<dbReference type="SMART" id="SM00162">
    <property type="entry name" value="SAPA"/>
    <property type="match status" value="1"/>
</dbReference>
<dbReference type="PROSITE" id="PS51257">
    <property type="entry name" value="PROKAR_LIPOPROTEIN"/>
    <property type="match status" value="1"/>
</dbReference>
<evidence type="ECO:0000313" key="17">
    <source>
        <dbReference type="Proteomes" id="UP001166674"/>
    </source>
</evidence>
<dbReference type="GO" id="GO:0005576">
    <property type="term" value="C:extracellular region"/>
    <property type="evidence" value="ECO:0007669"/>
    <property type="project" value="UniProtKB-SubCell"/>
</dbReference>
<gene>
    <name evidence="16" type="ORF">SUZIE_105805</name>
</gene>
<evidence type="ECO:0000256" key="3">
    <source>
        <dbReference type="ARBA" id="ARBA00022439"/>
    </source>
</evidence>
<dbReference type="GO" id="GO:0006665">
    <property type="term" value="P:sphingolipid metabolic process"/>
    <property type="evidence" value="ECO:0007669"/>
    <property type="project" value="InterPro"/>
</dbReference>
<keyword evidence="17" id="KW-1185">Reference proteome</keyword>
<dbReference type="Pfam" id="PF05184">
    <property type="entry name" value="SapB_1"/>
    <property type="match status" value="1"/>
</dbReference>
<keyword evidence="4" id="KW-0964">Secreted</keyword>
<comment type="subcellular location">
    <subcellularLocation>
        <location evidence="1">Secreted</location>
        <location evidence="1">Extracellular space</location>
        <location evidence="1">Surface film</location>
    </subcellularLocation>
</comment>
<feature type="signal peptide" evidence="13">
    <location>
        <begin position="1"/>
        <end position="21"/>
    </location>
</feature>
<comment type="subunit">
    <text evidence="2">Homodimer; disulfide-linked.</text>
</comment>
<keyword evidence="8" id="KW-1015">Disulfide bond</keyword>
<protein>
    <recommendedName>
        <fullName evidence="11">Pulmonary surfactant-associated protein B</fullName>
    </recommendedName>
    <alternativeName>
        <fullName evidence="12">Pulmonary surfactant-associated proteolipid SPL(Phe)</fullName>
    </alternativeName>
</protein>
<dbReference type="GO" id="GO:0097208">
    <property type="term" value="C:alveolar lamellar body"/>
    <property type="evidence" value="ECO:0007669"/>
    <property type="project" value="TreeGrafter"/>
</dbReference>
<feature type="domain" description="Saposin A-type" evidence="15">
    <location>
        <begin position="25"/>
        <end position="65"/>
    </location>
</feature>
<feature type="domain" description="Saposin B-type" evidence="14">
    <location>
        <begin position="292"/>
        <end position="376"/>
    </location>
</feature>
<dbReference type="PRINTS" id="PR01797">
    <property type="entry name" value="SAPOSIN"/>
</dbReference>
<dbReference type="PROSITE" id="PS50015">
    <property type="entry name" value="SAP_B"/>
    <property type="match status" value="3"/>
</dbReference>
<dbReference type="GO" id="GO:0005764">
    <property type="term" value="C:lysosome"/>
    <property type="evidence" value="ECO:0007669"/>
    <property type="project" value="InterPro"/>
</dbReference>
<comment type="caution">
    <text evidence="16">The sequence shown here is derived from an EMBL/GenBank/DDBJ whole genome shotgun (WGS) entry which is preliminary data.</text>
</comment>
<proteinExistence type="predicted"/>
<evidence type="ECO:0000259" key="14">
    <source>
        <dbReference type="PROSITE" id="PS50015"/>
    </source>
</evidence>
<evidence type="ECO:0000313" key="16">
    <source>
        <dbReference type="EMBL" id="MBZ3870011.1"/>
    </source>
</evidence>
<dbReference type="Pfam" id="PF03489">
    <property type="entry name" value="SapB_2"/>
    <property type="match status" value="1"/>
</dbReference>
<dbReference type="PANTHER" id="PTHR11480:SF33">
    <property type="entry name" value="PULMONARY SURFACTANT-ASSOCIATED PROTEIN B"/>
    <property type="match status" value="1"/>
</dbReference>
<dbReference type="AlphaFoldDB" id="A0AA41MDP1"/>
<evidence type="ECO:0000256" key="1">
    <source>
        <dbReference type="ARBA" id="ARBA00004364"/>
    </source>
</evidence>
<dbReference type="InterPro" id="IPR008138">
    <property type="entry name" value="SapB_2"/>
</dbReference>
<organism evidence="16 17">
    <name type="scientific">Sciurus carolinensis</name>
    <name type="common">Eastern gray squirrel</name>
    <dbReference type="NCBI Taxonomy" id="30640"/>
    <lineage>
        <taxon>Eukaryota</taxon>
        <taxon>Metazoa</taxon>
        <taxon>Chordata</taxon>
        <taxon>Craniata</taxon>
        <taxon>Vertebrata</taxon>
        <taxon>Euteleostomi</taxon>
        <taxon>Mammalia</taxon>
        <taxon>Eutheria</taxon>
        <taxon>Euarchontoglires</taxon>
        <taxon>Glires</taxon>
        <taxon>Rodentia</taxon>
        <taxon>Sciuromorpha</taxon>
        <taxon>Sciuridae</taxon>
        <taxon>Sciurinae</taxon>
        <taxon>Sciurini</taxon>
        <taxon>Sciurus</taxon>
    </lineage>
</organism>
<feature type="domain" description="Saposin B-type" evidence="14">
    <location>
        <begin position="65"/>
        <end position="147"/>
    </location>
</feature>
<evidence type="ECO:0000256" key="8">
    <source>
        <dbReference type="ARBA" id="ARBA00023157"/>
    </source>
</evidence>
<keyword evidence="5" id="KW-0305">Gaseous exchange</keyword>
<dbReference type="InterPro" id="IPR003119">
    <property type="entry name" value="SAP_A"/>
</dbReference>
<dbReference type="PANTHER" id="PTHR11480">
    <property type="entry name" value="SAPOSIN-RELATED"/>
    <property type="match status" value="1"/>
</dbReference>
<keyword evidence="7" id="KW-0677">Repeat</keyword>
<keyword evidence="3" id="KW-0767">Surface film</keyword>
<keyword evidence="6 13" id="KW-0732">Signal</keyword>
<evidence type="ECO:0000256" key="9">
    <source>
        <dbReference type="ARBA" id="ARBA00023180"/>
    </source>
</evidence>
<dbReference type="Proteomes" id="UP001166674">
    <property type="component" value="Unassembled WGS sequence"/>
</dbReference>
<name>A0AA41MDP1_SCICA</name>
<evidence type="ECO:0000256" key="5">
    <source>
        <dbReference type="ARBA" id="ARBA00022713"/>
    </source>
</evidence>
<dbReference type="InterPro" id="IPR007856">
    <property type="entry name" value="SapB_1"/>
</dbReference>
<dbReference type="InterPro" id="IPR008373">
    <property type="entry name" value="Saposin"/>
</dbReference>
<evidence type="ECO:0000256" key="12">
    <source>
        <dbReference type="ARBA" id="ARBA00041785"/>
    </source>
</evidence>
<dbReference type="Pfam" id="PF02199">
    <property type="entry name" value="SapA"/>
    <property type="match status" value="1"/>
</dbReference>
<reference evidence="16" key="1">
    <citation type="submission" date="2020-03" db="EMBL/GenBank/DDBJ databases">
        <title>Studies in the Genomics of Life Span.</title>
        <authorList>
            <person name="Glass D."/>
        </authorList>
    </citation>
    <scope>NUCLEOTIDE SEQUENCE</scope>
    <source>
        <strain evidence="16">SUZIE</strain>
        <tissue evidence="16">Muscle</tissue>
    </source>
</reference>
<dbReference type="GO" id="GO:0005771">
    <property type="term" value="C:multivesicular body"/>
    <property type="evidence" value="ECO:0007669"/>
    <property type="project" value="TreeGrafter"/>
</dbReference>
<keyword evidence="9" id="KW-0325">Glycoprotein</keyword>
<dbReference type="EMBL" id="JAATJV010143686">
    <property type="protein sequence ID" value="MBZ3870011.1"/>
    <property type="molecule type" value="Genomic_DNA"/>
</dbReference>
<feature type="chain" id="PRO_5041301008" description="Pulmonary surfactant-associated protein B" evidence="13">
    <location>
        <begin position="22"/>
        <end position="658"/>
    </location>
</feature>
<dbReference type="SMART" id="SM00741">
    <property type="entry name" value="SapB"/>
    <property type="match status" value="3"/>
</dbReference>
<feature type="domain" description="Saposin B-type" evidence="14">
    <location>
        <begin position="196"/>
        <end position="273"/>
    </location>
</feature>
<dbReference type="FunFam" id="1.10.225.10:FF:000008">
    <property type="entry name" value="Pulmonary surfactant-associated protein B"/>
    <property type="match status" value="1"/>
</dbReference>
<sequence>MAKPRLLLWLLLPTLCDPSAAVTAWTASSLACAQGPTFWCQSLEQALQCKALGHCLQEVWGHAGADDLCQECEDIVNILTKMTKENLFQNTLRKFLERECARLPLKLLVPQCRQVLDDYFPLVIDYFQSQITPKAICQHLGLCQRRQPPQAPGMPEPPPDPLLDPLPDGLALPMLALPDRLGPHTQALSQPRFPIPLPFCWLCRTLMKRVQAMIPKGVLAVAVAQVCHVVPLVVGGICQCLAKQYTILLLDALLGRMLPQLVCGLVLRCSGEEGAGPALPTLGSLPEEWLPPDSQCQLCVSVTSRAQNSSEQARPQAMRQACLSSWLDRKKCEQFVEQHVPQLLALGPGGWDARAACQNMQWRKDSFFNKWCWENWKSICSRMKLNPSLSPCTKLNSKWIKDLGIRPETLHLINEKVGPNLQHVGLQSDFLNRTPIAQEIKARINNWNIFKLKSFLSAKETISNVKREPTEWEKIFVTHTSDRALISRIHKELKKLYTKNTNNPINKWAKEMNRHFTEDLQAINRYMKKCSTSLVIREMQIKTILRFHLTQIRMVIIKNKSNNRCWRACGEKGTLIHCWWGCKLVQPLWKAVWRVLRKLGMEPPFDPAIPLLGLYLKDLKSAYFRDKATSMFIAAQFTIARLWNQPRCPSIDEWIKKL</sequence>
<evidence type="ECO:0000256" key="11">
    <source>
        <dbReference type="ARBA" id="ARBA00041094"/>
    </source>
</evidence>
<dbReference type="GO" id="GO:0016020">
    <property type="term" value="C:membrane"/>
    <property type="evidence" value="ECO:0007669"/>
    <property type="project" value="GOC"/>
</dbReference>
<dbReference type="GO" id="GO:0007585">
    <property type="term" value="P:respiratory gaseous exchange by respiratory system"/>
    <property type="evidence" value="ECO:0007669"/>
    <property type="project" value="UniProtKB-KW"/>
</dbReference>
<dbReference type="InterPro" id="IPR008139">
    <property type="entry name" value="SaposinB_dom"/>
</dbReference>
<evidence type="ECO:0000256" key="2">
    <source>
        <dbReference type="ARBA" id="ARBA00011748"/>
    </source>
</evidence>
<accession>A0AA41MDP1</accession>
<dbReference type="PROSITE" id="PS51110">
    <property type="entry name" value="SAP_A"/>
    <property type="match status" value="1"/>
</dbReference>
<comment type="function">
    <text evidence="10">Pulmonary surfactant-associated proteins promote alveolar stability by lowering the surface tension at the air-liquid interface in the peripheral air spaces. SP-B increases the collapse pressure of palmitic acid to nearly 70 millinewtons per meter.</text>
</comment>
<evidence type="ECO:0000256" key="10">
    <source>
        <dbReference type="ARBA" id="ARBA00037221"/>
    </source>
</evidence>
<dbReference type="Gene3D" id="1.10.225.10">
    <property type="entry name" value="Saposin-like"/>
    <property type="match status" value="1"/>
</dbReference>
<dbReference type="InterPro" id="IPR051428">
    <property type="entry name" value="Sphingo_Act-Surfact_Prot"/>
</dbReference>
<evidence type="ECO:0000256" key="6">
    <source>
        <dbReference type="ARBA" id="ARBA00022729"/>
    </source>
</evidence>
<evidence type="ECO:0000259" key="15">
    <source>
        <dbReference type="PROSITE" id="PS51110"/>
    </source>
</evidence>